<dbReference type="InterPro" id="IPR011701">
    <property type="entry name" value="MFS"/>
</dbReference>
<evidence type="ECO:0000256" key="1">
    <source>
        <dbReference type="ARBA" id="ARBA00004651"/>
    </source>
</evidence>
<dbReference type="EMBL" id="ABCC02000047">
    <property type="protein sequence ID" value="EDP13710.1"/>
    <property type="molecule type" value="Genomic_DNA"/>
</dbReference>
<keyword evidence="4 7" id="KW-0812">Transmembrane</keyword>
<feature type="transmembrane region" description="Helical" evidence="7">
    <location>
        <begin position="275"/>
        <end position="292"/>
    </location>
</feature>
<dbReference type="PANTHER" id="PTHR43124:SF3">
    <property type="entry name" value="CHLORAMPHENICOL EFFLUX PUMP RV0191"/>
    <property type="match status" value="1"/>
</dbReference>
<dbReference type="eggNOG" id="COG2814">
    <property type="taxonomic scope" value="Bacteria"/>
</dbReference>
<dbReference type="InterPro" id="IPR036259">
    <property type="entry name" value="MFS_trans_sf"/>
</dbReference>
<comment type="subcellular location">
    <subcellularLocation>
        <location evidence="1">Cell membrane</location>
        <topology evidence="1">Multi-pass membrane protein</topology>
    </subcellularLocation>
</comment>
<proteinExistence type="predicted"/>
<dbReference type="AlphaFoldDB" id="A8S249"/>
<feature type="transmembrane region" description="Helical" evidence="7">
    <location>
        <begin position="101"/>
        <end position="120"/>
    </location>
</feature>
<dbReference type="GO" id="GO:0005886">
    <property type="term" value="C:plasma membrane"/>
    <property type="evidence" value="ECO:0007669"/>
    <property type="project" value="UniProtKB-SubCell"/>
</dbReference>
<dbReference type="PaxDb" id="411902-CLOBOL_06275"/>
<keyword evidence="3" id="KW-1003">Cell membrane</keyword>
<evidence type="ECO:0000313" key="10">
    <source>
        <dbReference type="Proteomes" id="UP000005396"/>
    </source>
</evidence>
<feature type="transmembrane region" description="Helical" evidence="7">
    <location>
        <begin position="298"/>
        <end position="319"/>
    </location>
</feature>
<feature type="transmembrane region" description="Helical" evidence="7">
    <location>
        <begin position="240"/>
        <end position="263"/>
    </location>
</feature>
<keyword evidence="2" id="KW-0813">Transport</keyword>
<feature type="transmembrane region" description="Helical" evidence="7">
    <location>
        <begin position="357"/>
        <end position="379"/>
    </location>
</feature>
<protein>
    <recommendedName>
        <fullName evidence="8">Major facilitator superfamily (MFS) profile domain-containing protein</fullName>
    </recommendedName>
</protein>
<evidence type="ECO:0000313" key="9">
    <source>
        <dbReference type="EMBL" id="EDP13710.1"/>
    </source>
</evidence>
<sequence>MVLVVMLISMVAGSICMNKVAPVLTNIVSDLAIANSTLSGMLMSIFVISGIFLSIPMGMLTTKYGTFKTGLFSLAAIIIGSSMGAVAGNYTLLLVSRMVEGIGLMFLATIGPAAVASSFSDEKRGTAMGLLMCFMSFGQIIALNLAPVMAASGTWRNFWWFSAGFGAVGMVLWVIFIKGIDDGADGAAAQESSVGATLGDVLANKGVWLVCITFFAYMITHMGVFNYLPTYLTEVGGISATLAGTLTSVASLIGIPVGIVGGMIADKWGSRKKPLAITMILFAVLIGTIPMFNSSNFIILLVLYGIVAMAEAGLCFTSVTEVVKANQGSSASAVLNTAQWLGAFLSTMIFGTLLDSFGWSTSFYVMVPIALVGAAAALCNKDLK</sequence>
<dbReference type="Proteomes" id="UP000005396">
    <property type="component" value="Unassembled WGS sequence"/>
</dbReference>
<gene>
    <name evidence="9" type="ORF">CLOBOL_06275</name>
</gene>
<evidence type="ECO:0000256" key="2">
    <source>
        <dbReference type="ARBA" id="ARBA00022448"/>
    </source>
</evidence>
<comment type="caution">
    <text evidence="9">The sequence shown here is derived from an EMBL/GenBank/DDBJ whole genome shotgun (WGS) entry which is preliminary data.</text>
</comment>
<feature type="transmembrane region" description="Helical" evidence="7">
    <location>
        <begin position="158"/>
        <end position="177"/>
    </location>
</feature>
<keyword evidence="6 7" id="KW-0472">Membrane</keyword>
<feature type="transmembrane region" description="Helical" evidence="7">
    <location>
        <begin position="72"/>
        <end position="95"/>
    </location>
</feature>
<feature type="transmembrane region" description="Helical" evidence="7">
    <location>
        <begin position="42"/>
        <end position="60"/>
    </location>
</feature>
<keyword evidence="5 7" id="KW-1133">Transmembrane helix</keyword>
<evidence type="ECO:0000256" key="6">
    <source>
        <dbReference type="ARBA" id="ARBA00023136"/>
    </source>
</evidence>
<dbReference type="InterPro" id="IPR050189">
    <property type="entry name" value="MFS_Efflux_Transporters"/>
</dbReference>
<dbReference type="Gene3D" id="1.20.1250.20">
    <property type="entry name" value="MFS general substrate transporter like domains"/>
    <property type="match status" value="1"/>
</dbReference>
<dbReference type="Pfam" id="PF07690">
    <property type="entry name" value="MFS_1"/>
    <property type="match status" value="1"/>
</dbReference>
<accession>A8S249</accession>
<organism evidence="9 10">
    <name type="scientific">Enterocloster bolteae (strain ATCC BAA-613 / DSM 15670 / CCUG 46953 / JCM 12243 / WAL 16351)</name>
    <name type="common">Clostridium bolteae</name>
    <dbReference type="NCBI Taxonomy" id="411902"/>
    <lineage>
        <taxon>Bacteria</taxon>
        <taxon>Bacillati</taxon>
        <taxon>Bacillota</taxon>
        <taxon>Clostridia</taxon>
        <taxon>Lachnospirales</taxon>
        <taxon>Lachnospiraceae</taxon>
        <taxon>Enterocloster</taxon>
    </lineage>
</organism>
<reference evidence="9 10" key="1">
    <citation type="submission" date="2007-08" db="EMBL/GenBank/DDBJ databases">
        <authorList>
            <person name="Fulton L."/>
            <person name="Clifton S."/>
            <person name="Fulton B."/>
            <person name="Xu J."/>
            <person name="Minx P."/>
            <person name="Pepin K.H."/>
            <person name="Johnson M."/>
            <person name="Thiruvilangam P."/>
            <person name="Bhonagiri V."/>
            <person name="Nash W.E."/>
            <person name="Mardis E.R."/>
            <person name="Wilson R.K."/>
        </authorList>
    </citation>
    <scope>NUCLEOTIDE SEQUENCE [LARGE SCALE GENOMIC DNA]</scope>
    <source>
        <strain evidence="10">ATCC BAA-613 / DSM 15670 / CCUG 46953 / JCM 12243 / WAL 16351</strain>
    </source>
</reference>
<evidence type="ECO:0000256" key="3">
    <source>
        <dbReference type="ARBA" id="ARBA00022475"/>
    </source>
</evidence>
<name>A8S249_ENTBW</name>
<evidence type="ECO:0000256" key="5">
    <source>
        <dbReference type="ARBA" id="ARBA00022989"/>
    </source>
</evidence>
<evidence type="ECO:0000259" key="8">
    <source>
        <dbReference type="PROSITE" id="PS50850"/>
    </source>
</evidence>
<dbReference type="PANTHER" id="PTHR43124">
    <property type="entry name" value="PURINE EFFLUX PUMP PBUE"/>
    <property type="match status" value="1"/>
</dbReference>
<dbReference type="InterPro" id="IPR020846">
    <property type="entry name" value="MFS_dom"/>
</dbReference>
<feature type="transmembrane region" description="Helical" evidence="7">
    <location>
        <begin position="127"/>
        <end position="146"/>
    </location>
</feature>
<reference evidence="9 10" key="2">
    <citation type="submission" date="2007-09" db="EMBL/GenBank/DDBJ databases">
        <title>Draft genome sequence of Clostridium bolteae (ATCC BAA-613).</title>
        <authorList>
            <person name="Sudarsanam P."/>
            <person name="Ley R."/>
            <person name="Guruge J."/>
            <person name="Turnbaugh P.J."/>
            <person name="Mahowald M."/>
            <person name="Liep D."/>
            <person name="Gordon J."/>
        </authorList>
    </citation>
    <scope>NUCLEOTIDE SEQUENCE [LARGE SCALE GENOMIC DNA]</scope>
    <source>
        <strain evidence="10">ATCC BAA-613 / DSM 15670 / CCUG 46953 / JCM 12243 / WAL 16351</strain>
    </source>
</reference>
<feature type="transmembrane region" description="Helical" evidence="7">
    <location>
        <begin position="331"/>
        <end position="351"/>
    </location>
</feature>
<dbReference type="PROSITE" id="PS50850">
    <property type="entry name" value="MFS"/>
    <property type="match status" value="1"/>
</dbReference>
<dbReference type="GO" id="GO:0022857">
    <property type="term" value="F:transmembrane transporter activity"/>
    <property type="evidence" value="ECO:0007669"/>
    <property type="project" value="InterPro"/>
</dbReference>
<feature type="transmembrane region" description="Helical" evidence="7">
    <location>
        <begin position="207"/>
        <end position="228"/>
    </location>
</feature>
<dbReference type="SUPFAM" id="SSF103473">
    <property type="entry name" value="MFS general substrate transporter"/>
    <property type="match status" value="1"/>
</dbReference>
<dbReference type="HOGENOM" id="CLU_001265_63_0_9"/>
<evidence type="ECO:0000256" key="4">
    <source>
        <dbReference type="ARBA" id="ARBA00022692"/>
    </source>
</evidence>
<evidence type="ECO:0000256" key="7">
    <source>
        <dbReference type="SAM" id="Phobius"/>
    </source>
</evidence>
<feature type="domain" description="Major facilitator superfamily (MFS) profile" evidence="8">
    <location>
        <begin position="1"/>
        <end position="384"/>
    </location>
</feature>